<name>A0AAD7RIG1_9TELE</name>
<accession>A0AAD7RIG1</accession>
<evidence type="ECO:0000313" key="2">
    <source>
        <dbReference type="EMBL" id="KAJ8384695.1"/>
    </source>
</evidence>
<dbReference type="EMBL" id="JAINUG010000266">
    <property type="protein sequence ID" value="KAJ8384695.1"/>
    <property type="molecule type" value="Genomic_DNA"/>
</dbReference>
<feature type="region of interest" description="Disordered" evidence="1">
    <location>
        <begin position="23"/>
        <end position="56"/>
    </location>
</feature>
<keyword evidence="3" id="KW-1185">Reference proteome</keyword>
<dbReference type="AlphaFoldDB" id="A0AAD7RIG1"/>
<organism evidence="2 3">
    <name type="scientific">Aldrovandia affinis</name>
    <dbReference type="NCBI Taxonomy" id="143900"/>
    <lineage>
        <taxon>Eukaryota</taxon>
        <taxon>Metazoa</taxon>
        <taxon>Chordata</taxon>
        <taxon>Craniata</taxon>
        <taxon>Vertebrata</taxon>
        <taxon>Euteleostomi</taxon>
        <taxon>Actinopterygii</taxon>
        <taxon>Neopterygii</taxon>
        <taxon>Teleostei</taxon>
        <taxon>Notacanthiformes</taxon>
        <taxon>Halosauridae</taxon>
        <taxon>Aldrovandia</taxon>
    </lineage>
</organism>
<protein>
    <submittedName>
        <fullName evidence="2">Uncharacterized protein</fullName>
    </submittedName>
</protein>
<evidence type="ECO:0000313" key="3">
    <source>
        <dbReference type="Proteomes" id="UP001221898"/>
    </source>
</evidence>
<evidence type="ECO:0000256" key="1">
    <source>
        <dbReference type="SAM" id="MobiDB-lite"/>
    </source>
</evidence>
<dbReference type="Proteomes" id="UP001221898">
    <property type="component" value="Unassembled WGS sequence"/>
</dbReference>
<feature type="compositionally biased region" description="Basic residues" evidence="1">
    <location>
        <begin position="23"/>
        <end position="35"/>
    </location>
</feature>
<proteinExistence type="predicted"/>
<gene>
    <name evidence="2" type="ORF">AAFF_G00199010</name>
</gene>
<reference evidence="2" key="1">
    <citation type="journal article" date="2023" name="Science">
        <title>Genome structures resolve the early diversification of teleost fishes.</title>
        <authorList>
            <person name="Parey E."/>
            <person name="Louis A."/>
            <person name="Montfort J."/>
            <person name="Bouchez O."/>
            <person name="Roques C."/>
            <person name="Iampietro C."/>
            <person name="Lluch J."/>
            <person name="Castinel A."/>
            <person name="Donnadieu C."/>
            <person name="Desvignes T."/>
            <person name="Floi Bucao C."/>
            <person name="Jouanno E."/>
            <person name="Wen M."/>
            <person name="Mejri S."/>
            <person name="Dirks R."/>
            <person name="Jansen H."/>
            <person name="Henkel C."/>
            <person name="Chen W.J."/>
            <person name="Zahm M."/>
            <person name="Cabau C."/>
            <person name="Klopp C."/>
            <person name="Thompson A.W."/>
            <person name="Robinson-Rechavi M."/>
            <person name="Braasch I."/>
            <person name="Lecointre G."/>
            <person name="Bobe J."/>
            <person name="Postlethwait J.H."/>
            <person name="Berthelot C."/>
            <person name="Roest Crollius H."/>
            <person name="Guiguen Y."/>
        </authorList>
    </citation>
    <scope>NUCLEOTIDE SEQUENCE</scope>
    <source>
        <strain evidence="2">NC1722</strain>
    </source>
</reference>
<comment type="caution">
    <text evidence="2">The sequence shown here is derived from an EMBL/GenBank/DDBJ whole genome shotgun (WGS) entry which is preliminary data.</text>
</comment>
<feature type="compositionally biased region" description="Basic and acidic residues" evidence="1">
    <location>
        <begin position="36"/>
        <end position="51"/>
    </location>
</feature>
<sequence length="92" mass="10309">MAVRAHCVLTALWEEVGRIGRAHGRSYRGPKRWGRRERGGDVAENRAETNQKDPLAPSARERMIRRSLPMLVPVLAVLEDSLLKVVSGVVPR</sequence>